<accession>A0ABT6F361</accession>
<reference evidence="1" key="2">
    <citation type="submission" date="2022-01" db="EMBL/GenBank/DDBJ databases">
        <authorList>
            <person name="Zivanovic Y."/>
            <person name="Moreira D."/>
            <person name="Lopez-Garcia P."/>
        </authorList>
    </citation>
    <scope>NUCLEOTIDE SEQUENCE</scope>
    <source>
        <strain evidence="1">G9</strain>
    </source>
</reference>
<reference evidence="1" key="1">
    <citation type="journal article" date="2022" name="Genome Biol. Evol.">
        <title>A New Gene Family Diagnostic for Intracellular Biomineralization of Amorphous Ca Carbonates by Cyanobacteria.</title>
        <authorList>
            <person name="Benzerara K."/>
            <person name="Duprat E."/>
            <person name="Bitard-Feildel T."/>
            <person name="Caumes G."/>
            <person name="Cassier-Chauvat C."/>
            <person name="Chauvat F."/>
            <person name="Dezi M."/>
            <person name="Diop S.I."/>
            <person name="Gaschignard G."/>
            <person name="Gorgen S."/>
            <person name="Gugger M."/>
            <person name="Lopez-Garcia P."/>
            <person name="Millet M."/>
            <person name="Skouri-Panet F."/>
            <person name="Moreira D."/>
            <person name="Callebaut I."/>
        </authorList>
    </citation>
    <scope>NUCLEOTIDE SEQUENCE</scope>
    <source>
        <strain evidence="1">G9</strain>
    </source>
</reference>
<name>A0ABT6F361_9SYNE</name>
<sequence length="151" mass="17406">MALSVNEIEPLICQIDRLGQPTSSRYGRLVSWQSFPNPVWHYGVGLSDTHIFDTGRILRPVEHPWAQPVTGVDDIAVAPDQAIARLKMSLTVFADWDYNLIAWNCEHYSRLITTDRPRCYQSRFLWWLANLTPEGDHKTAQRLLSRSLQND</sequence>
<dbReference type="EMBL" id="JAKKUT010000008">
    <property type="protein sequence ID" value="MDG2992295.1"/>
    <property type="molecule type" value="Genomic_DNA"/>
</dbReference>
<protein>
    <recommendedName>
        <fullName evidence="3">LRAT domain-containing protein</fullName>
    </recommendedName>
</protein>
<proteinExistence type="predicted"/>
<organism evidence="1 2">
    <name type="scientific">Candidatus Synechococcus calcipolaris G9</name>
    <dbReference type="NCBI Taxonomy" id="1497997"/>
    <lineage>
        <taxon>Bacteria</taxon>
        <taxon>Bacillati</taxon>
        <taxon>Cyanobacteriota</taxon>
        <taxon>Cyanophyceae</taxon>
        <taxon>Synechococcales</taxon>
        <taxon>Synechococcaceae</taxon>
        <taxon>Synechococcus</taxon>
    </lineage>
</organism>
<evidence type="ECO:0000313" key="1">
    <source>
        <dbReference type="EMBL" id="MDG2992295.1"/>
    </source>
</evidence>
<dbReference type="RefSeq" id="WP_277868213.1">
    <property type="nucleotide sequence ID" value="NZ_JAKKUT010000008.1"/>
</dbReference>
<evidence type="ECO:0000313" key="2">
    <source>
        <dbReference type="Proteomes" id="UP001154265"/>
    </source>
</evidence>
<gene>
    <name evidence="1" type="ORF">L3556_15355</name>
</gene>
<dbReference type="Proteomes" id="UP001154265">
    <property type="component" value="Unassembled WGS sequence"/>
</dbReference>
<comment type="caution">
    <text evidence="1">The sequence shown here is derived from an EMBL/GenBank/DDBJ whole genome shotgun (WGS) entry which is preliminary data.</text>
</comment>
<keyword evidence="2" id="KW-1185">Reference proteome</keyword>
<evidence type="ECO:0008006" key="3">
    <source>
        <dbReference type="Google" id="ProtNLM"/>
    </source>
</evidence>